<dbReference type="EMBL" id="HE815464">
    <property type="protein sequence ID" value="CCH63679.1"/>
    <property type="molecule type" value="Genomic_DNA"/>
</dbReference>
<dbReference type="GeneID" id="14011027"/>
<dbReference type="Proteomes" id="UP000050571">
    <property type="component" value="Segment"/>
</dbReference>
<reference evidence="1 2" key="1">
    <citation type="journal article" date="2012" name="J. Virol.">
        <title>The Complete Genome Sequence of Bacteriophage CP21 Reveals Modular Shuffling in Campylobacter Group II Phages.</title>
        <authorList>
            <person name="Hammerl J.A."/>
            <person name="Jackel C."/>
            <person name="Reetz J."/>
            <person name="Hertwig S."/>
        </authorList>
    </citation>
    <scope>NUCLEOTIDE SEQUENCE [LARGE SCALE GENOMIC DNA]</scope>
</reference>
<organism evidence="1 2">
    <name type="scientific">Campylobacter phage CP21</name>
    <dbReference type="NCBI Taxonomy" id="2881391"/>
    <lineage>
        <taxon>Viruses</taxon>
        <taxon>Duplodnaviria</taxon>
        <taxon>Heunggongvirae</taxon>
        <taxon>Uroviricota</taxon>
        <taxon>Caudoviricetes</taxon>
        <taxon>Connertonviridae</taxon>
        <taxon>Firehammervirus</taxon>
        <taxon>Firehammervirus CP21</taxon>
    </lineage>
</organism>
<keyword evidence="2" id="KW-1185">Reference proteome</keyword>
<dbReference type="RefSeq" id="YP_007005287.1">
    <property type="nucleotide sequence ID" value="NC_019507.1"/>
</dbReference>
<gene>
    <name evidence="1" type="primary">CP21_217</name>
</gene>
<proteinExistence type="predicted"/>
<name>I7JVX0_9CAUD</name>
<accession>I7JVX0</accession>
<dbReference type="KEGG" id="vg:14011027"/>
<evidence type="ECO:0000313" key="1">
    <source>
        <dbReference type="EMBL" id="CCH63679.1"/>
    </source>
</evidence>
<evidence type="ECO:0000313" key="2">
    <source>
        <dbReference type="Proteomes" id="UP000050571"/>
    </source>
</evidence>
<sequence length="55" mass="6942">MKELLYYTKKYIANEKYKFCDEPYFESTKRKTNECYYKFKDLKYIHNHTKTGIKR</sequence>
<protein>
    <submittedName>
        <fullName evidence="1">Uncharacterized protein</fullName>
    </submittedName>
</protein>